<dbReference type="PANTHER" id="PTHR34389:SF2">
    <property type="entry name" value="L-RHAMNOSE MUTAROTASE"/>
    <property type="match status" value="1"/>
</dbReference>
<dbReference type="GO" id="GO:0016857">
    <property type="term" value="F:racemase and epimerase activity, acting on carbohydrates and derivatives"/>
    <property type="evidence" value="ECO:0007669"/>
    <property type="project" value="InterPro"/>
</dbReference>
<name>A0A0H3AQD6_BRUO2</name>
<dbReference type="InterPro" id="IPR008000">
    <property type="entry name" value="Rham/fucose_mutarotase"/>
</dbReference>
<reference evidence="2" key="1">
    <citation type="journal article" date="2009" name="PLoS ONE">
        <title>Genome degradation in Brucella ovis corresponds with narrowing of its host range and tissue tropism.</title>
        <authorList>
            <person name="Tsolis R.M."/>
            <person name="Seshadri R."/>
            <person name="Santos R.L."/>
            <person name="Sangari F.J."/>
            <person name="Lobo J.M."/>
            <person name="de Jong M.F."/>
            <person name="Ren Q."/>
            <person name="Myers G."/>
            <person name="Brinkac L.M."/>
            <person name="Nelson W.C."/>
            <person name="Deboy R.T."/>
            <person name="Angiuoli S."/>
            <person name="Khouri H."/>
            <person name="Dimitrov G."/>
            <person name="Robinson J.R."/>
            <person name="Mulligan S."/>
            <person name="Walker R.L."/>
            <person name="Elzer P.E."/>
            <person name="Hassan K.A."/>
            <person name="Paulsen I.T."/>
        </authorList>
    </citation>
    <scope>NUCLEOTIDE SEQUENCE [LARGE SCALE GENOMIC DNA]</scope>
    <source>
        <strain evidence="2">ATCC 25840 / 63/290 / NCTC 10512</strain>
    </source>
</reference>
<evidence type="ECO:0008006" key="3">
    <source>
        <dbReference type="Google" id="ProtNLM"/>
    </source>
</evidence>
<sequence length="93" mass="11033">MSKHQGQRMGMVIGLNPEKVAKYKALHAQVWPENLLFGYWEYVGSDFAADMRKMAESPKNQEWWSVCMPCQKPLETRKEGEWWAMMEEVFHHD</sequence>
<dbReference type="Pfam" id="PF05336">
    <property type="entry name" value="rhaM"/>
    <property type="match status" value="1"/>
</dbReference>
<evidence type="ECO:0000313" key="1">
    <source>
        <dbReference type="EMBL" id="ABQ60876.1"/>
    </source>
</evidence>
<dbReference type="AlphaFoldDB" id="A0A0H3AQD6"/>
<dbReference type="KEGG" id="bov:BOV_0233"/>
<proteinExistence type="predicted"/>
<dbReference type="RefSeq" id="WP_005977961.1">
    <property type="nucleotide sequence ID" value="NC_009505.1"/>
</dbReference>
<gene>
    <name evidence="1" type="ordered locus">BOV_0233</name>
</gene>
<keyword evidence="2" id="KW-1185">Reference proteome</keyword>
<dbReference type="InterPro" id="IPR011008">
    <property type="entry name" value="Dimeric_a/b-barrel"/>
</dbReference>
<dbReference type="Gene3D" id="3.30.70.100">
    <property type="match status" value="2"/>
</dbReference>
<dbReference type="GeneID" id="45123723"/>
<protein>
    <recommendedName>
        <fullName evidence="3">L-rhamnose mutarotase</fullName>
    </recommendedName>
</protein>
<dbReference type="Proteomes" id="UP000006383">
    <property type="component" value="Chromosome I"/>
</dbReference>
<dbReference type="EMBL" id="CP000708">
    <property type="protein sequence ID" value="ABQ60876.1"/>
    <property type="molecule type" value="Genomic_DNA"/>
</dbReference>
<evidence type="ECO:0000313" key="2">
    <source>
        <dbReference type="Proteomes" id="UP000006383"/>
    </source>
</evidence>
<organism evidence="1 2">
    <name type="scientific">Brucella ovis (strain ATCC 25840 / 63/290 / NCTC 10512)</name>
    <dbReference type="NCBI Taxonomy" id="444178"/>
    <lineage>
        <taxon>Bacteria</taxon>
        <taxon>Pseudomonadati</taxon>
        <taxon>Pseudomonadota</taxon>
        <taxon>Alphaproteobacteria</taxon>
        <taxon>Hyphomicrobiales</taxon>
        <taxon>Brucellaceae</taxon>
        <taxon>Brucella/Ochrobactrum group</taxon>
        <taxon>Brucella</taxon>
    </lineage>
</organism>
<dbReference type="PANTHER" id="PTHR34389">
    <property type="entry name" value="L-RHAMNOSE MUTAROTASE"/>
    <property type="match status" value="1"/>
</dbReference>
<accession>A0A0H3AQD6</accession>
<dbReference type="SUPFAM" id="SSF54909">
    <property type="entry name" value="Dimeric alpha+beta barrel"/>
    <property type="match status" value="1"/>
</dbReference>
<dbReference type="HOGENOM" id="CLU_100689_1_0_5"/>